<dbReference type="PANTHER" id="PTHR16469">
    <property type="entry name" value="UBIQUITIN-ASSOCIATED AND SH3 DOMAIN-CONTAINING BA-RELATED"/>
    <property type="match status" value="1"/>
</dbReference>
<dbReference type="InterPro" id="IPR013078">
    <property type="entry name" value="His_Pase_superF_clade-1"/>
</dbReference>
<dbReference type="Gene3D" id="3.40.50.1240">
    <property type="entry name" value="Phosphoglycerate mutase-like"/>
    <property type="match status" value="1"/>
</dbReference>
<accession>A0A3Q0KPU5</accession>
<dbReference type="Pfam" id="PF00300">
    <property type="entry name" value="His_Phos_1"/>
    <property type="match status" value="1"/>
</dbReference>
<dbReference type="STRING" id="6183.A0A3Q0KPU5"/>
<dbReference type="InterPro" id="IPR051710">
    <property type="entry name" value="Phosphatase_SH3-domain"/>
</dbReference>
<sequence length="829" mass="93284">MADEVCDSPPGLLDFTVINRGQKIIDELKNSDFPSKHALYAAVFTGFRSVRLAAEWISSRLNDPLFIKDFEIDFHVLLSLGGNFESDVSSFLSAARVALGWDYVCDHRAQIPLLHLRVKPHDALHLKSVFVKSFGLSIPLLLTDDKPLEFIVDTDTSVVCKFSDSRIYTLLQKISETFLEKLKKADVNVCVVSNPGKLNYPFTLVSSINNAEKNPVLNQLNEMYLSGRYIINEFDQSVNHQLKFCLYSHDPRLRDPSYEVFEMLTDLESYSSSPFINPHITNDYNKSGDQKSSTFINCNTKLTDSSNNSQSQCDVSSNQVPVCAINSPGCRERFLEHYVGDYILLFDSVSFNERQGCPLGINLCTGESGLFNISAGRRVPQSQTWTLHCSVPLNLTSPAKSCLKQNCPTNTNNVNHNEEFKKLSSQNSSLIAKSTNSTYPILSPCLSNSSEHSSSFFSSSSSSASSSSSSTSDPVKSKSSVQTTITTNNSNNNNNNNTDKHISDHPCDLYFTNGANSTCHNEFQSSLTNDELNESNLKCINTNNYQSSVKRHTQNKSRQMYVMRHAERVDITFGHGWITQCFNHKGVYRRFNLNLPPWLPTRTDCFEYILDSPITQIGLFVSAETGRALADAGVYFTACYCSPAFRCVQTACELLRAMGRSDLSIRIEPHLFEWYGWYVGGCIPKMMTVHQLKHAGYNVDTNYTPLSSYNDNDKYESIQGYCDRTAVLIKRILNVHKSKDTCLLIVAHASSLDTCTRHLVCHGFRNSLSTDEFHHRTSIVPYCGLLLAQENRRWNLINPPIPNSCSYTRNSDFDWKQLLGPALCNFKIR</sequence>
<dbReference type="Proteomes" id="UP000008854">
    <property type="component" value="Unassembled WGS sequence"/>
</dbReference>
<organism evidence="2 3">
    <name type="scientific">Schistosoma mansoni</name>
    <name type="common">Blood fluke</name>
    <dbReference type="NCBI Taxonomy" id="6183"/>
    <lineage>
        <taxon>Eukaryota</taxon>
        <taxon>Metazoa</taxon>
        <taxon>Spiralia</taxon>
        <taxon>Lophotrochozoa</taxon>
        <taxon>Platyhelminthes</taxon>
        <taxon>Trematoda</taxon>
        <taxon>Digenea</taxon>
        <taxon>Strigeidida</taxon>
        <taxon>Schistosomatoidea</taxon>
        <taxon>Schistosomatidae</taxon>
        <taxon>Schistosoma</taxon>
    </lineage>
</organism>
<dbReference type="CDD" id="cd07067">
    <property type="entry name" value="HP_PGM_like"/>
    <property type="match status" value="1"/>
</dbReference>
<proteinExistence type="predicted"/>
<evidence type="ECO:0000313" key="2">
    <source>
        <dbReference type="Proteomes" id="UP000008854"/>
    </source>
</evidence>
<dbReference type="InterPro" id="IPR029033">
    <property type="entry name" value="His_PPase_superfam"/>
</dbReference>
<dbReference type="InParanoid" id="A0A3Q0KPU5"/>
<dbReference type="AlphaFoldDB" id="A0A3Q0KPU5"/>
<evidence type="ECO:0000256" key="1">
    <source>
        <dbReference type="SAM" id="MobiDB-lite"/>
    </source>
</evidence>
<dbReference type="SUPFAM" id="SSF53254">
    <property type="entry name" value="Phosphoglycerate mutase-like"/>
    <property type="match status" value="1"/>
</dbReference>
<feature type="compositionally biased region" description="Low complexity" evidence="1">
    <location>
        <begin position="457"/>
        <end position="497"/>
    </location>
</feature>
<evidence type="ECO:0000313" key="3">
    <source>
        <dbReference type="WBParaSite" id="Smp_151720.1"/>
    </source>
</evidence>
<feature type="region of interest" description="Disordered" evidence="1">
    <location>
        <begin position="457"/>
        <end position="501"/>
    </location>
</feature>
<dbReference type="PANTHER" id="PTHR16469:SF27">
    <property type="entry name" value="UBIQUITIN-ASSOCIATED AND SH3 DOMAIN-CONTAINING BA-RELATED"/>
    <property type="match status" value="1"/>
</dbReference>
<dbReference type="WBParaSite" id="Smp_151720.1">
    <property type="protein sequence ID" value="Smp_151720.1"/>
    <property type="gene ID" value="Smp_151720"/>
</dbReference>
<reference evidence="2" key="1">
    <citation type="journal article" date="2012" name="PLoS Negl. Trop. Dis.">
        <title>A systematically improved high quality genome and transcriptome of the human blood fluke Schistosoma mansoni.</title>
        <authorList>
            <person name="Protasio A.V."/>
            <person name="Tsai I.J."/>
            <person name="Babbage A."/>
            <person name="Nichol S."/>
            <person name="Hunt M."/>
            <person name="Aslett M.A."/>
            <person name="De Silva N."/>
            <person name="Velarde G.S."/>
            <person name="Anderson T.J."/>
            <person name="Clark R.C."/>
            <person name="Davidson C."/>
            <person name="Dillon G.P."/>
            <person name="Holroyd N.E."/>
            <person name="LoVerde P.T."/>
            <person name="Lloyd C."/>
            <person name="McQuillan J."/>
            <person name="Oliveira G."/>
            <person name="Otto T.D."/>
            <person name="Parker-Manuel S.J."/>
            <person name="Quail M.A."/>
            <person name="Wilson R.A."/>
            <person name="Zerlotini A."/>
            <person name="Dunne D.W."/>
            <person name="Berriman M."/>
        </authorList>
    </citation>
    <scope>NUCLEOTIDE SEQUENCE [LARGE SCALE GENOMIC DNA]</scope>
    <source>
        <strain evidence="2">Puerto Rican</strain>
    </source>
</reference>
<protein>
    <submittedName>
        <fullName evidence="3">Phosphoglycerate mutase</fullName>
    </submittedName>
</protein>
<dbReference type="FunCoup" id="A0A3Q0KPU5">
    <property type="interactions" value="1199"/>
</dbReference>
<name>A0A3Q0KPU5_SCHMA</name>
<reference evidence="3" key="2">
    <citation type="submission" date="2018-12" db="UniProtKB">
        <authorList>
            <consortium name="WormBaseParasite"/>
        </authorList>
    </citation>
    <scope>IDENTIFICATION</scope>
    <source>
        <strain evidence="3">Puerto Rican</strain>
    </source>
</reference>
<keyword evidence="2" id="KW-1185">Reference proteome</keyword>